<evidence type="ECO:0000313" key="1">
    <source>
        <dbReference type="EMBL" id="KAJ9063106.1"/>
    </source>
</evidence>
<dbReference type="EMBL" id="QTSX02004979">
    <property type="protein sequence ID" value="KAJ9063106.1"/>
    <property type="molecule type" value="Genomic_DNA"/>
</dbReference>
<evidence type="ECO:0000313" key="2">
    <source>
        <dbReference type="Proteomes" id="UP001165960"/>
    </source>
</evidence>
<organism evidence="1 2">
    <name type="scientific">Entomophthora muscae</name>
    <dbReference type="NCBI Taxonomy" id="34485"/>
    <lineage>
        <taxon>Eukaryota</taxon>
        <taxon>Fungi</taxon>
        <taxon>Fungi incertae sedis</taxon>
        <taxon>Zoopagomycota</taxon>
        <taxon>Entomophthoromycotina</taxon>
        <taxon>Entomophthoromycetes</taxon>
        <taxon>Entomophthorales</taxon>
        <taxon>Entomophthoraceae</taxon>
        <taxon>Entomophthora</taxon>
    </lineage>
</organism>
<dbReference type="Proteomes" id="UP001165960">
    <property type="component" value="Unassembled WGS sequence"/>
</dbReference>
<sequence length="112" mass="12652">MLFSALKFLVFTLALTLMLIWSTLPELWVHVFSLVQLVRENLGQLLYLLDDLSDSVHFLLSTEKNLVKRLTCDNLEHVLPEMTPVVFLLEEASPQSSGTIKCAFSFQPAATL</sequence>
<comment type="caution">
    <text evidence="1">The sequence shown here is derived from an EMBL/GenBank/DDBJ whole genome shotgun (WGS) entry which is preliminary data.</text>
</comment>
<accession>A0ACC2SL39</accession>
<proteinExistence type="predicted"/>
<keyword evidence="2" id="KW-1185">Reference proteome</keyword>
<protein>
    <submittedName>
        <fullName evidence="1">Uncharacterized protein</fullName>
    </submittedName>
</protein>
<reference evidence="1" key="1">
    <citation type="submission" date="2022-04" db="EMBL/GenBank/DDBJ databases">
        <title>Genome of the entomopathogenic fungus Entomophthora muscae.</title>
        <authorList>
            <person name="Elya C."/>
            <person name="Lovett B.R."/>
            <person name="Lee E."/>
            <person name="Macias A.M."/>
            <person name="Hajek A.E."/>
            <person name="De Bivort B.L."/>
            <person name="Kasson M.T."/>
            <person name="De Fine Licht H.H."/>
            <person name="Stajich J.E."/>
        </authorList>
    </citation>
    <scope>NUCLEOTIDE SEQUENCE</scope>
    <source>
        <strain evidence="1">Berkeley</strain>
    </source>
</reference>
<name>A0ACC2SL39_9FUNG</name>
<gene>
    <name evidence="1" type="ORF">DSO57_1003635</name>
</gene>